<gene>
    <name evidence="1" type="ORF">N8A98_14390</name>
</gene>
<evidence type="ECO:0000313" key="1">
    <source>
        <dbReference type="EMBL" id="UXN68448.1"/>
    </source>
</evidence>
<protein>
    <submittedName>
        <fullName evidence="1">Ig domain-containing protein</fullName>
    </submittedName>
</protein>
<dbReference type="RefSeq" id="WP_262166322.1">
    <property type="nucleotide sequence ID" value="NZ_CP104965.1"/>
</dbReference>
<sequence>MLGSFYGHDFYGSGGQAPYSILVGSRLPRGLSAIAGMISGTPSEVGSFPIRVHATDINGLEASADYTLVVEAPSIAIFSTALSNARAGTFFFERIRGALGTEPYEFSVSSGAVPPGLSPTR</sequence>
<dbReference type="Pfam" id="PF05345">
    <property type="entry name" value="He_PIG"/>
    <property type="match status" value="1"/>
</dbReference>
<name>A0ABY6C882_9HYPH</name>
<dbReference type="EMBL" id="CP104965">
    <property type="protein sequence ID" value="UXN68448.1"/>
    <property type="molecule type" value="Genomic_DNA"/>
</dbReference>
<reference evidence="1 2" key="1">
    <citation type="submission" date="2022-09" db="EMBL/GenBank/DDBJ databases">
        <title>Interaction between co-microsymbionts with complementary sets of symbiotic genes in legume-rhizobium systems.</title>
        <authorList>
            <person name="Safronova V."/>
            <person name="Sazanova A."/>
            <person name="Afonin A."/>
            <person name="Chirak E."/>
        </authorList>
    </citation>
    <scope>NUCLEOTIDE SEQUENCE [LARGE SCALE GENOMIC DNA]</scope>
    <source>
        <strain evidence="1 2">A18/4-1</strain>
    </source>
</reference>
<organism evidence="1 2">
    <name type="scientific">Devosia neptuniae</name>
    <dbReference type="NCBI Taxonomy" id="191302"/>
    <lineage>
        <taxon>Bacteria</taxon>
        <taxon>Pseudomonadati</taxon>
        <taxon>Pseudomonadota</taxon>
        <taxon>Alphaproteobacteria</taxon>
        <taxon>Hyphomicrobiales</taxon>
        <taxon>Devosiaceae</taxon>
        <taxon>Devosia</taxon>
    </lineage>
</organism>
<keyword evidence="2" id="KW-1185">Reference proteome</keyword>
<dbReference type="Proteomes" id="UP001061862">
    <property type="component" value="Chromosome"/>
</dbReference>
<dbReference type="Gene3D" id="2.60.40.10">
    <property type="entry name" value="Immunoglobulins"/>
    <property type="match status" value="1"/>
</dbReference>
<proteinExistence type="predicted"/>
<accession>A0ABY6C882</accession>
<dbReference type="InterPro" id="IPR013783">
    <property type="entry name" value="Ig-like_fold"/>
</dbReference>
<evidence type="ECO:0000313" key="2">
    <source>
        <dbReference type="Proteomes" id="UP001061862"/>
    </source>
</evidence>